<feature type="transmembrane region" description="Helical" evidence="19">
    <location>
        <begin position="186"/>
        <end position="207"/>
    </location>
</feature>
<dbReference type="InterPro" id="IPR011006">
    <property type="entry name" value="CheY-like_superfamily"/>
</dbReference>
<dbReference type="InterPro" id="IPR013655">
    <property type="entry name" value="PAS_fold_3"/>
</dbReference>
<name>A0A8S0WMG4_9GAMM</name>
<dbReference type="NCBIfam" id="TIGR00229">
    <property type="entry name" value="sensory_box"/>
    <property type="match status" value="1"/>
</dbReference>
<dbReference type="InterPro" id="IPR004358">
    <property type="entry name" value="Sig_transdc_His_kin-like_C"/>
</dbReference>
<dbReference type="SUPFAM" id="SSF55073">
    <property type="entry name" value="Nucleotide cyclase"/>
    <property type="match status" value="1"/>
</dbReference>
<dbReference type="PROSITE" id="PS50110">
    <property type="entry name" value="RESPONSE_REGULATORY"/>
    <property type="match status" value="3"/>
</dbReference>
<dbReference type="InterPro" id="IPR003661">
    <property type="entry name" value="HisK_dim/P_dom"/>
</dbReference>
<dbReference type="InterPro" id="IPR036097">
    <property type="entry name" value="HisK_dim/P_sf"/>
</dbReference>
<dbReference type="Gene3D" id="1.10.287.130">
    <property type="match status" value="1"/>
</dbReference>
<dbReference type="InterPro" id="IPR035965">
    <property type="entry name" value="PAS-like_dom_sf"/>
</dbReference>
<evidence type="ECO:0000259" key="27">
    <source>
        <dbReference type="PROSITE" id="PS50894"/>
    </source>
</evidence>
<dbReference type="Pfam" id="PF00563">
    <property type="entry name" value="EAL"/>
    <property type="match status" value="1"/>
</dbReference>
<dbReference type="Pfam" id="PF00512">
    <property type="entry name" value="HisKA"/>
    <property type="match status" value="1"/>
</dbReference>
<dbReference type="RefSeq" id="WP_174624725.1">
    <property type="nucleotide sequence ID" value="NZ_CADCXN010000035.1"/>
</dbReference>
<evidence type="ECO:0000256" key="18">
    <source>
        <dbReference type="PROSITE-ProRule" id="PRU00169"/>
    </source>
</evidence>
<feature type="modified residue" description="Phosphohistidine" evidence="17">
    <location>
        <position position="892"/>
    </location>
</feature>
<evidence type="ECO:0000256" key="6">
    <source>
        <dbReference type="ARBA" id="ARBA00022553"/>
    </source>
</evidence>
<dbReference type="PROSITE" id="PS50883">
    <property type="entry name" value="EAL"/>
    <property type="match status" value="1"/>
</dbReference>
<dbReference type="CDD" id="cd17546">
    <property type="entry name" value="REC_hyHK_CKI1_RcsC-like"/>
    <property type="match status" value="1"/>
</dbReference>
<dbReference type="PROSITE" id="PS50885">
    <property type="entry name" value="HAMP"/>
    <property type="match status" value="1"/>
</dbReference>
<dbReference type="InterPro" id="IPR000160">
    <property type="entry name" value="GGDEF_dom"/>
</dbReference>
<dbReference type="SMART" id="SM00388">
    <property type="entry name" value="HisKA"/>
    <property type="match status" value="1"/>
</dbReference>
<dbReference type="SMART" id="SM00304">
    <property type="entry name" value="HAMP"/>
    <property type="match status" value="1"/>
</dbReference>
<feature type="domain" description="Histidine kinase" evidence="20">
    <location>
        <begin position="309"/>
        <end position="533"/>
    </location>
</feature>
<keyword evidence="5" id="KW-1003">Cell membrane</keyword>
<dbReference type="PROSITE" id="PS50894">
    <property type="entry name" value="HPT"/>
    <property type="match status" value="1"/>
</dbReference>
<dbReference type="GO" id="GO:0005524">
    <property type="term" value="F:ATP binding"/>
    <property type="evidence" value="ECO:0007669"/>
    <property type="project" value="UniProtKB-KW"/>
</dbReference>
<comment type="subcellular location">
    <subcellularLocation>
        <location evidence="3">Cell membrane</location>
        <topology evidence="3">Multi-pass membrane protein</topology>
    </subcellularLocation>
</comment>
<keyword evidence="11" id="KW-0067">ATP-binding</keyword>
<dbReference type="Gene3D" id="3.30.450.20">
    <property type="entry name" value="PAS domain"/>
    <property type="match status" value="1"/>
</dbReference>
<dbReference type="GO" id="GO:0005886">
    <property type="term" value="C:plasma membrane"/>
    <property type="evidence" value="ECO:0007669"/>
    <property type="project" value="UniProtKB-SubCell"/>
</dbReference>
<evidence type="ECO:0000256" key="11">
    <source>
        <dbReference type="ARBA" id="ARBA00022840"/>
    </source>
</evidence>
<dbReference type="SMART" id="SM00387">
    <property type="entry name" value="HATPase_c"/>
    <property type="match status" value="1"/>
</dbReference>
<dbReference type="PROSITE" id="PS50887">
    <property type="entry name" value="GGDEF"/>
    <property type="match status" value="1"/>
</dbReference>
<keyword evidence="14 19" id="KW-0472">Membrane</keyword>
<reference evidence="28 29" key="1">
    <citation type="submission" date="2020-02" db="EMBL/GenBank/DDBJ databases">
        <authorList>
            <person name="Hogendoorn C."/>
        </authorList>
    </citation>
    <scope>NUCLEOTIDE SEQUENCE [LARGE SCALE GENOMIC DNA]</scope>
    <source>
        <strain evidence="28">METHB21</strain>
    </source>
</reference>
<comment type="caution">
    <text evidence="28">The sequence shown here is derived from an EMBL/GenBank/DDBJ whole genome shotgun (WGS) entry which is preliminary data.</text>
</comment>
<organism evidence="28 29">
    <name type="scientific">Candidatus Methylobacter favarea</name>
    <dbReference type="NCBI Taxonomy" id="2707345"/>
    <lineage>
        <taxon>Bacteria</taxon>
        <taxon>Pseudomonadati</taxon>
        <taxon>Pseudomonadota</taxon>
        <taxon>Gammaproteobacteria</taxon>
        <taxon>Methylococcales</taxon>
        <taxon>Methylococcaceae</taxon>
        <taxon>Methylobacter</taxon>
    </lineage>
</organism>
<evidence type="ECO:0000256" key="3">
    <source>
        <dbReference type="ARBA" id="ARBA00004651"/>
    </source>
</evidence>
<dbReference type="SMART" id="SM00267">
    <property type="entry name" value="GGDEF"/>
    <property type="match status" value="1"/>
</dbReference>
<feature type="domain" description="HAMP" evidence="25">
    <location>
        <begin position="210"/>
        <end position="262"/>
    </location>
</feature>
<evidence type="ECO:0000313" key="29">
    <source>
        <dbReference type="Proteomes" id="UP000494216"/>
    </source>
</evidence>
<evidence type="ECO:0000256" key="1">
    <source>
        <dbReference type="ARBA" id="ARBA00000085"/>
    </source>
</evidence>
<keyword evidence="13" id="KW-0902">Two-component regulatory system</keyword>
<dbReference type="SMART" id="SM00448">
    <property type="entry name" value="REC"/>
    <property type="match status" value="3"/>
</dbReference>
<evidence type="ECO:0000256" key="8">
    <source>
        <dbReference type="ARBA" id="ARBA00022692"/>
    </source>
</evidence>
<evidence type="ECO:0000256" key="2">
    <source>
        <dbReference type="ARBA" id="ARBA00001946"/>
    </source>
</evidence>
<keyword evidence="6 18" id="KW-0597">Phosphoprotein</keyword>
<feature type="domain" description="GGDEF" evidence="26">
    <location>
        <begin position="1251"/>
        <end position="1384"/>
    </location>
</feature>
<dbReference type="InterPro" id="IPR000700">
    <property type="entry name" value="PAS-assoc_C"/>
</dbReference>
<keyword evidence="10 28" id="KW-0418">Kinase</keyword>
<evidence type="ECO:0000256" key="14">
    <source>
        <dbReference type="ARBA" id="ARBA00023136"/>
    </source>
</evidence>
<feature type="domain" description="HPt" evidence="27">
    <location>
        <begin position="853"/>
        <end position="946"/>
    </location>
</feature>
<evidence type="ECO:0000256" key="19">
    <source>
        <dbReference type="SAM" id="Phobius"/>
    </source>
</evidence>
<keyword evidence="12 19" id="KW-1133">Transmembrane helix</keyword>
<dbReference type="Pfam" id="PF00072">
    <property type="entry name" value="Response_reg"/>
    <property type="match status" value="3"/>
</dbReference>
<dbReference type="CDD" id="cd00130">
    <property type="entry name" value="PAS"/>
    <property type="match status" value="1"/>
</dbReference>
<evidence type="ECO:0000256" key="17">
    <source>
        <dbReference type="PROSITE-ProRule" id="PRU00110"/>
    </source>
</evidence>
<dbReference type="InterPro" id="IPR000014">
    <property type="entry name" value="PAS"/>
</dbReference>
<evidence type="ECO:0000256" key="4">
    <source>
        <dbReference type="ARBA" id="ARBA00012438"/>
    </source>
</evidence>
<dbReference type="SUPFAM" id="SSF47226">
    <property type="entry name" value="Histidine-containing phosphotransfer domain, HPT domain"/>
    <property type="match status" value="1"/>
</dbReference>
<dbReference type="PANTHER" id="PTHR45339">
    <property type="entry name" value="HYBRID SIGNAL TRANSDUCTION HISTIDINE KINASE J"/>
    <property type="match status" value="1"/>
</dbReference>
<dbReference type="PROSITE" id="PS50109">
    <property type="entry name" value="HIS_KIN"/>
    <property type="match status" value="1"/>
</dbReference>
<evidence type="ECO:0000259" key="20">
    <source>
        <dbReference type="PROSITE" id="PS50109"/>
    </source>
</evidence>
<dbReference type="Pfam" id="PF01627">
    <property type="entry name" value="Hpt"/>
    <property type="match status" value="1"/>
</dbReference>
<feature type="transmembrane region" description="Helical" evidence="19">
    <location>
        <begin position="6"/>
        <end position="29"/>
    </location>
</feature>
<dbReference type="EC" id="2.7.13.3" evidence="4"/>
<dbReference type="Pfam" id="PF00672">
    <property type="entry name" value="HAMP"/>
    <property type="match status" value="1"/>
</dbReference>
<comment type="subunit">
    <text evidence="15">At low DSF concentrations, interacts with RpfF.</text>
</comment>
<evidence type="ECO:0000259" key="25">
    <source>
        <dbReference type="PROSITE" id="PS50885"/>
    </source>
</evidence>
<dbReference type="PROSITE" id="PS50112">
    <property type="entry name" value="PAS"/>
    <property type="match status" value="1"/>
</dbReference>
<dbReference type="SUPFAM" id="SSF158472">
    <property type="entry name" value="HAMP domain-like"/>
    <property type="match status" value="1"/>
</dbReference>
<feature type="modified residue" description="4-aspartylphosphate" evidence="18">
    <location>
        <position position="740"/>
    </location>
</feature>
<dbReference type="CDD" id="cd01949">
    <property type="entry name" value="GGDEF"/>
    <property type="match status" value="1"/>
</dbReference>
<dbReference type="Gene3D" id="3.30.70.270">
    <property type="match status" value="1"/>
</dbReference>
<dbReference type="InterPro" id="IPR036641">
    <property type="entry name" value="HPT_dom_sf"/>
</dbReference>
<dbReference type="FunFam" id="3.30.565.10:FF:000010">
    <property type="entry name" value="Sensor histidine kinase RcsC"/>
    <property type="match status" value="1"/>
</dbReference>
<dbReference type="Gene3D" id="3.30.565.10">
    <property type="entry name" value="Histidine kinase-like ATPase, C-terminal domain"/>
    <property type="match status" value="1"/>
</dbReference>
<dbReference type="CDD" id="cd00156">
    <property type="entry name" value="REC"/>
    <property type="match status" value="1"/>
</dbReference>
<evidence type="ECO:0000313" key="28">
    <source>
        <dbReference type="EMBL" id="CAA9889740.1"/>
    </source>
</evidence>
<evidence type="ECO:0000256" key="7">
    <source>
        <dbReference type="ARBA" id="ARBA00022679"/>
    </source>
</evidence>
<dbReference type="SMART" id="SM00052">
    <property type="entry name" value="EAL"/>
    <property type="match status" value="1"/>
</dbReference>
<dbReference type="Pfam" id="PF02518">
    <property type="entry name" value="HATPase_c"/>
    <property type="match status" value="1"/>
</dbReference>
<evidence type="ECO:0000256" key="12">
    <source>
        <dbReference type="ARBA" id="ARBA00022989"/>
    </source>
</evidence>
<dbReference type="InterPro" id="IPR036890">
    <property type="entry name" value="HATPase_C_sf"/>
</dbReference>
<evidence type="ECO:0000259" key="21">
    <source>
        <dbReference type="PROSITE" id="PS50110"/>
    </source>
</evidence>
<feature type="domain" description="PAC" evidence="23">
    <location>
        <begin position="1169"/>
        <end position="1219"/>
    </location>
</feature>
<dbReference type="CDD" id="cd01948">
    <property type="entry name" value="EAL"/>
    <property type="match status" value="1"/>
</dbReference>
<dbReference type="Pfam" id="PF08447">
    <property type="entry name" value="PAS_3"/>
    <property type="match status" value="1"/>
</dbReference>
<dbReference type="InterPro" id="IPR029787">
    <property type="entry name" value="Nucleotide_cyclase"/>
</dbReference>
<evidence type="ECO:0000259" key="23">
    <source>
        <dbReference type="PROSITE" id="PS50113"/>
    </source>
</evidence>
<dbReference type="InterPro" id="IPR005467">
    <property type="entry name" value="His_kinase_dom"/>
</dbReference>
<evidence type="ECO:0000256" key="13">
    <source>
        <dbReference type="ARBA" id="ARBA00023012"/>
    </source>
</evidence>
<dbReference type="Pfam" id="PF00990">
    <property type="entry name" value="GGDEF"/>
    <property type="match status" value="1"/>
</dbReference>
<sequence>MKSIASKFNFLIIFLIMLTTLATGSYLIWQHQLNTFSNYIKHGQETAKMLSKNIEYGVYTENQKAIDQSLQGLEESPDIAYLLVFNKQKQLLSQRNYLGLSKTPSLAIKESNQSPEKLISGYYVDPATNKSYINIMAPVYIRPELSGIDLETDFINLEAPRNTKELIGYLQLGISQDRIYQDSREFMLKTLGIVPITLALGIFLTFWQTRRITFPIKKLVLATQAISKGNFGNALVLSSNDEIGELAASFNNMSSDLATYQAKVSRHREILEEQVAERTHDLQSKTNEAIQLAHKAEAANKAKSQFLATMSHEIRTPMNGVLGMTELLLNTELDLHQKRLADTAFRSAESLLGIINNVLDFSKIESGKFQLIVKDFDLRHLLEETAELLSNQAHTRGLELILNLPPDLSGIVRGDAERLRQVLINLLGNAIKFTEQGEIQLKVSYLEQRESDASHINLLFEVFDTGPGIAPEQQQPIFENFTQIDGSITRRYGGTGLGLTISKQLTELMGGKLELISKVGKGSRFFFSLGLEQSLQPAFSKPDISALKGLAVLVVDDNSTHRTLLHDQLCYWGIRCQSVESGKQALDLLVEAARVNDPYRIALLDWHMPEMDGFTLAHIINSEPRIPPLSVAILGSDTIMNNDKDDQYGISYFLNKPLIQQKLLNCLLAMPVTHNKPFKMSSNEERTLKGNILMAEDNPINQEVGLGMLSAIGCQVHVVNNGAEAVHATTDKQYDLILMDCHMPDMDGFQATTEIRQQEHTRSDHSHVPIIALTADIQKGIVEQCLNAGMDGYISKPFSKKELQDTLAQWLAAKPAGLTKCIPNYPVLACAQTEPVINPAALENLRYLTASTGENLLNKAIQLFLNTAPQAMDTMRAALKAPDIESLAKIAHSFKSSCANLGAQTLADYCASVEAIARQHHTDGADILLRAMDYELPKIMSALRREITSPCASKLTKPKTDFQNNRILLVDDDPNFRLISSETLRAASFFVDEACNSSQAFEKINQQLPDLVLLDAVMEDIDGFETCKLLRTLPAMTDVPIIMSTGLGDLDSITRAFDAGATDFIVKPINYPILIHRLYFILRAGQNTAELKNSKHQLAAAQRIARLGYWTWDNQHKRFQISENLAKLCGINLEKFAGTLDSYIQLIHQEDRELVRHIINAAVHSKTIQPIEYRIPIPPSNIIFVHQEIEEITDKNKSVITGTVQDITHKKQTEKQIHRLAYFDNLTGLASRAYYQERIEDIIKTAVRRNEQFAFLFLDLDGFKDINDSFGHNIGDEFLKAIAQRLKLVAREIDFTARLGGDEFCIILVNIADDDNVREVANRCLQKINQPLLLDSHHITPKVSIGIAIFPRDGNSETELLKAADMAMYSAKRSGKQRHVFYSPDMASQAIHRLQKEQMLREAFEKKQFILHYQPQISMNTGRMVGIEALVRWQHPEQGIIPPVDFIGLAEQLSLIVELGDWVLKTVCEQISRWHEQGLPFIQVAVNISPYHFRDTTLLVTVQDLLIKNGIPGHYLELEITESAIQTEGHIDAFKQLRDLGVTIAIDDFGTGFSCLASLKQLPLDCIKIDKIFVDDVLKNPHTPLLLRTIISLANALDYTLIAEGVETREQALVMHSLGCSIIQGFFFSPPVSAHEIPALINVDFRLQEDKV</sequence>
<dbReference type="PRINTS" id="PR00344">
    <property type="entry name" value="BCTRLSENSOR"/>
</dbReference>
<dbReference type="FunFam" id="3.30.70.270:FF:000001">
    <property type="entry name" value="Diguanylate cyclase domain protein"/>
    <property type="match status" value="1"/>
</dbReference>
<dbReference type="Gene3D" id="3.40.50.2300">
    <property type="match status" value="3"/>
</dbReference>
<dbReference type="InterPro" id="IPR003660">
    <property type="entry name" value="HAMP_dom"/>
</dbReference>
<keyword evidence="9" id="KW-0547">Nucleotide-binding</keyword>
<dbReference type="InterPro" id="IPR008207">
    <property type="entry name" value="Sig_transdc_His_kin_Hpt_dom"/>
</dbReference>
<keyword evidence="29" id="KW-1185">Reference proteome</keyword>
<dbReference type="InterPro" id="IPR003594">
    <property type="entry name" value="HATPase_dom"/>
</dbReference>
<dbReference type="InterPro" id="IPR001789">
    <property type="entry name" value="Sig_transdc_resp-reg_receiver"/>
</dbReference>
<protein>
    <recommendedName>
        <fullName evidence="16">Sensory/regulatory protein RpfC</fullName>
        <ecNumber evidence="4">2.7.13.3</ecNumber>
    </recommendedName>
</protein>
<dbReference type="SUPFAM" id="SSF55785">
    <property type="entry name" value="PYP-like sensor domain (PAS domain)"/>
    <property type="match status" value="1"/>
</dbReference>
<dbReference type="EMBL" id="CADCXN010000035">
    <property type="protein sequence ID" value="CAA9889740.1"/>
    <property type="molecule type" value="Genomic_DNA"/>
</dbReference>
<dbReference type="SUPFAM" id="SSF55874">
    <property type="entry name" value="ATPase domain of HSP90 chaperone/DNA topoisomerase II/histidine kinase"/>
    <property type="match status" value="1"/>
</dbReference>
<dbReference type="Gene3D" id="1.20.120.160">
    <property type="entry name" value="HPT domain"/>
    <property type="match status" value="1"/>
</dbReference>
<accession>A0A8S0WMG4</accession>
<feature type="modified residue" description="4-aspartylphosphate" evidence="18">
    <location>
        <position position="605"/>
    </location>
</feature>
<dbReference type="InterPro" id="IPR043128">
    <property type="entry name" value="Rev_trsase/Diguanyl_cyclase"/>
</dbReference>
<gene>
    <name evidence="28" type="ORF">METHB2_130005</name>
</gene>
<dbReference type="CDD" id="cd00082">
    <property type="entry name" value="HisKA"/>
    <property type="match status" value="1"/>
</dbReference>
<dbReference type="Gene3D" id="3.20.20.450">
    <property type="entry name" value="EAL domain"/>
    <property type="match status" value="1"/>
</dbReference>
<evidence type="ECO:0000256" key="16">
    <source>
        <dbReference type="ARBA" id="ARBA00068150"/>
    </source>
</evidence>
<dbReference type="SUPFAM" id="SSF52172">
    <property type="entry name" value="CheY-like"/>
    <property type="match status" value="3"/>
</dbReference>
<dbReference type="CDD" id="cd16922">
    <property type="entry name" value="HATPase_EvgS-ArcB-TorS-like"/>
    <property type="match status" value="1"/>
</dbReference>
<evidence type="ECO:0000259" key="24">
    <source>
        <dbReference type="PROSITE" id="PS50883"/>
    </source>
</evidence>
<evidence type="ECO:0000256" key="10">
    <source>
        <dbReference type="ARBA" id="ARBA00022777"/>
    </source>
</evidence>
<feature type="domain" description="PAS" evidence="22">
    <location>
        <begin position="1121"/>
        <end position="1166"/>
    </location>
</feature>
<feature type="domain" description="Response regulatory" evidence="21">
    <location>
        <begin position="691"/>
        <end position="811"/>
    </location>
</feature>
<proteinExistence type="predicted"/>
<comment type="cofactor">
    <cofactor evidence="2">
        <name>Mg(2+)</name>
        <dbReference type="ChEBI" id="CHEBI:18420"/>
    </cofactor>
</comment>
<evidence type="ECO:0000259" key="22">
    <source>
        <dbReference type="PROSITE" id="PS50112"/>
    </source>
</evidence>
<feature type="domain" description="Response regulatory" evidence="21">
    <location>
        <begin position="551"/>
        <end position="671"/>
    </location>
</feature>
<feature type="modified residue" description="4-aspartylphosphate" evidence="18">
    <location>
        <position position="1015"/>
    </location>
</feature>
<dbReference type="CDD" id="cd06225">
    <property type="entry name" value="HAMP"/>
    <property type="match status" value="1"/>
</dbReference>
<feature type="domain" description="EAL" evidence="24">
    <location>
        <begin position="1393"/>
        <end position="1645"/>
    </location>
</feature>
<dbReference type="FunFam" id="1.10.287.130:FF:000002">
    <property type="entry name" value="Two-component osmosensing histidine kinase"/>
    <property type="match status" value="1"/>
</dbReference>
<comment type="catalytic activity">
    <reaction evidence="1">
        <text>ATP + protein L-histidine = ADP + protein N-phospho-L-histidine.</text>
        <dbReference type="EC" id="2.7.13.3"/>
    </reaction>
</comment>
<evidence type="ECO:0000259" key="26">
    <source>
        <dbReference type="PROSITE" id="PS50887"/>
    </source>
</evidence>
<dbReference type="PANTHER" id="PTHR45339:SF1">
    <property type="entry name" value="HYBRID SIGNAL TRANSDUCTION HISTIDINE KINASE J"/>
    <property type="match status" value="1"/>
</dbReference>
<dbReference type="PROSITE" id="PS50113">
    <property type="entry name" value="PAC"/>
    <property type="match status" value="1"/>
</dbReference>
<dbReference type="SUPFAM" id="SSF47384">
    <property type="entry name" value="Homodimeric domain of signal transducing histidine kinase"/>
    <property type="match status" value="1"/>
</dbReference>
<dbReference type="Proteomes" id="UP000494216">
    <property type="component" value="Unassembled WGS sequence"/>
</dbReference>
<evidence type="ECO:0000256" key="9">
    <source>
        <dbReference type="ARBA" id="ARBA00022741"/>
    </source>
</evidence>
<keyword evidence="7 28" id="KW-0808">Transferase</keyword>
<keyword evidence="8 19" id="KW-0812">Transmembrane</keyword>
<feature type="domain" description="Response regulatory" evidence="21">
    <location>
        <begin position="966"/>
        <end position="1082"/>
    </location>
</feature>
<evidence type="ECO:0000256" key="5">
    <source>
        <dbReference type="ARBA" id="ARBA00022475"/>
    </source>
</evidence>
<dbReference type="InterPro" id="IPR001633">
    <property type="entry name" value="EAL_dom"/>
</dbReference>
<dbReference type="InterPro" id="IPR035919">
    <property type="entry name" value="EAL_sf"/>
</dbReference>
<dbReference type="SUPFAM" id="SSF141868">
    <property type="entry name" value="EAL domain-like"/>
    <property type="match status" value="1"/>
</dbReference>
<dbReference type="Gene3D" id="6.10.340.10">
    <property type="match status" value="1"/>
</dbReference>
<evidence type="ECO:0000256" key="15">
    <source>
        <dbReference type="ARBA" id="ARBA00064003"/>
    </source>
</evidence>
<dbReference type="GO" id="GO:0000155">
    <property type="term" value="F:phosphorelay sensor kinase activity"/>
    <property type="evidence" value="ECO:0007669"/>
    <property type="project" value="InterPro"/>
</dbReference>
<dbReference type="NCBIfam" id="TIGR00254">
    <property type="entry name" value="GGDEF"/>
    <property type="match status" value="1"/>
</dbReference>